<comment type="caution">
    <text evidence="2">The sequence shown here is derived from an EMBL/GenBank/DDBJ whole genome shotgun (WGS) entry which is preliminary data.</text>
</comment>
<dbReference type="EMBL" id="BGPR01021847">
    <property type="protein sequence ID" value="GBN87536.1"/>
    <property type="molecule type" value="Genomic_DNA"/>
</dbReference>
<dbReference type="AlphaFoldDB" id="A0A4Y2S3U5"/>
<dbReference type="EMBL" id="BGPR01021848">
    <property type="protein sequence ID" value="GBN87542.1"/>
    <property type="molecule type" value="Genomic_DNA"/>
</dbReference>
<gene>
    <name evidence="2" type="ORF">AVEN_141452_1</name>
    <name evidence="3" type="ORF">AVEN_230544_1</name>
    <name evidence="4" type="ORF">AVEN_231425_1</name>
</gene>
<sequence length="85" mass="9767">MENRLNTAVFCFLGLFFSLQALPSGPEDVQKYWKCFNYADCLSDRTEGQKITTCINILKPENLKRAVNYWYITHLDRETGGGQPS</sequence>
<feature type="signal peptide" evidence="1">
    <location>
        <begin position="1"/>
        <end position="21"/>
    </location>
</feature>
<dbReference type="EMBL" id="BGPR01019428">
    <property type="protein sequence ID" value="GBN81890.1"/>
    <property type="molecule type" value="Genomic_DNA"/>
</dbReference>
<protein>
    <submittedName>
        <fullName evidence="2">Uncharacterized protein</fullName>
    </submittedName>
</protein>
<keyword evidence="1" id="KW-0732">Signal</keyword>
<name>A0A4Y2S3U5_ARAVE</name>
<organism evidence="2 5">
    <name type="scientific">Araneus ventricosus</name>
    <name type="common">Orbweaver spider</name>
    <name type="synonym">Epeira ventricosa</name>
    <dbReference type="NCBI Taxonomy" id="182803"/>
    <lineage>
        <taxon>Eukaryota</taxon>
        <taxon>Metazoa</taxon>
        <taxon>Ecdysozoa</taxon>
        <taxon>Arthropoda</taxon>
        <taxon>Chelicerata</taxon>
        <taxon>Arachnida</taxon>
        <taxon>Araneae</taxon>
        <taxon>Araneomorphae</taxon>
        <taxon>Entelegynae</taxon>
        <taxon>Araneoidea</taxon>
        <taxon>Araneidae</taxon>
        <taxon>Araneus</taxon>
    </lineage>
</organism>
<evidence type="ECO:0000313" key="4">
    <source>
        <dbReference type="EMBL" id="GBN87542.1"/>
    </source>
</evidence>
<proteinExistence type="predicted"/>
<dbReference type="Proteomes" id="UP000499080">
    <property type="component" value="Unassembled WGS sequence"/>
</dbReference>
<evidence type="ECO:0000313" key="5">
    <source>
        <dbReference type="Proteomes" id="UP000499080"/>
    </source>
</evidence>
<reference evidence="2 5" key="1">
    <citation type="journal article" date="2019" name="Sci. Rep.">
        <title>Orb-weaving spider Araneus ventricosus genome elucidates the spidroin gene catalogue.</title>
        <authorList>
            <person name="Kono N."/>
            <person name="Nakamura H."/>
            <person name="Ohtoshi R."/>
            <person name="Moran D.A.P."/>
            <person name="Shinohara A."/>
            <person name="Yoshida Y."/>
            <person name="Fujiwara M."/>
            <person name="Mori M."/>
            <person name="Tomita M."/>
            <person name="Arakawa K."/>
        </authorList>
    </citation>
    <scope>NUCLEOTIDE SEQUENCE [LARGE SCALE GENOMIC DNA]</scope>
</reference>
<dbReference type="OrthoDB" id="6088000at2759"/>
<evidence type="ECO:0000256" key="1">
    <source>
        <dbReference type="SAM" id="SignalP"/>
    </source>
</evidence>
<evidence type="ECO:0000313" key="3">
    <source>
        <dbReference type="EMBL" id="GBN87536.1"/>
    </source>
</evidence>
<feature type="chain" id="PRO_5036129221" evidence="1">
    <location>
        <begin position="22"/>
        <end position="85"/>
    </location>
</feature>
<evidence type="ECO:0000313" key="2">
    <source>
        <dbReference type="EMBL" id="GBN81890.1"/>
    </source>
</evidence>
<keyword evidence="5" id="KW-1185">Reference proteome</keyword>
<accession>A0A4Y2S3U5</accession>